<dbReference type="InterPro" id="IPR024607">
    <property type="entry name" value="Sulfatase_CS"/>
</dbReference>
<accession>A0A0F0LIM3</accession>
<evidence type="ECO:0000313" key="5">
    <source>
        <dbReference type="EMBL" id="KJL31376.1"/>
    </source>
</evidence>
<dbReference type="PANTHER" id="PTHR45953">
    <property type="entry name" value="IDURONATE 2-SULFATASE"/>
    <property type="match status" value="1"/>
</dbReference>
<dbReference type="InterPro" id="IPR000917">
    <property type="entry name" value="Sulfatase_N"/>
</dbReference>
<dbReference type="Gene3D" id="1.25.10.10">
    <property type="entry name" value="Leucine-rich Repeat Variant"/>
    <property type="match status" value="1"/>
</dbReference>
<reference evidence="5 6" key="1">
    <citation type="submission" date="2015-02" db="EMBL/GenBank/DDBJ databases">
        <title>Draft genome sequences of ten Microbacterium spp. with emphasis on heavy metal contaminated environments.</title>
        <authorList>
            <person name="Corretto E."/>
        </authorList>
    </citation>
    <scope>NUCLEOTIDE SEQUENCE [LARGE SCALE GENOMIC DNA]</scope>
    <source>
        <strain evidence="5 6">ARN176</strain>
    </source>
</reference>
<keyword evidence="6" id="KW-1185">Reference proteome</keyword>
<dbReference type="SUPFAM" id="SSF53649">
    <property type="entry name" value="Alkaline phosphatase-like"/>
    <property type="match status" value="1"/>
</dbReference>
<dbReference type="EMBL" id="JYIX01000039">
    <property type="protein sequence ID" value="KJL31376.1"/>
    <property type="molecule type" value="Genomic_DNA"/>
</dbReference>
<dbReference type="Gene3D" id="3.40.720.10">
    <property type="entry name" value="Alkaline Phosphatase, subunit A"/>
    <property type="match status" value="1"/>
</dbReference>
<keyword evidence="2" id="KW-0479">Metal-binding</keyword>
<dbReference type="Pfam" id="PF13646">
    <property type="entry name" value="HEAT_2"/>
    <property type="match status" value="1"/>
</dbReference>
<feature type="domain" description="Sulfatase N-terminal" evidence="4">
    <location>
        <begin position="7"/>
        <end position="293"/>
    </location>
</feature>
<evidence type="ECO:0000256" key="3">
    <source>
        <dbReference type="ARBA" id="ARBA00022801"/>
    </source>
</evidence>
<evidence type="ECO:0000259" key="4">
    <source>
        <dbReference type="Pfam" id="PF00884"/>
    </source>
</evidence>
<dbReference type="InterPro" id="IPR017850">
    <property type="entry name" value="Alkaline_phosphatase_core_sf"/>
</dbReference>
<evidence type="ECO:0000256" key="1">
    <source>
        <dbReference type="ARBA" id="ARBA00008779"/>
    </source>
</evidence>
<comment type="similarity">
    <text evidence="1">Belongs to the sulfatase family.</text>
</comment>
<protein>
    <submittedName>
        <fullName evidence="5">Choline-sulfatase</fullName>
        <ecNumber evidence="5">3.1.6.6</ecNumber>
    </submittedName>
</protein>
<evidence type="ECO:0000256" key="2">
    <source>
        <dbReference type="ARBA" id="ARBA00022723"/>
    </source>
</evidence>
<organism evidence="5 6">
    <name type="scientific">Microbacterium azadirachtae</name>
    <dbReference type="NCBI Taxonomy" id="582680"/>
    <lineage>
        <taxon>Bacteria</taxon>
        <taxon>Bacillati</taxon>
        <taxon>Actinomycetota</taxon>
        <taxon>Actinomycetes</taxon>
        <taxon>Micrococcales</taxon>
        <taxon>Microbacteriaceae</taxon>
        <taxon>Microbacterium</taxon>
    </lineage>
</organism>
<dbReference type="RefSeq" id="WP_045273511.1">
    <property type="nucleotide sequence ID" value="NZ_JYIX01000039.1"/>
</dbReference>
<dbReference type="AlphaFoldDB" id="A0A0F0LIM3"/>
<comment type="caution">
    <text evidence="5">The sequence shown here is derived from an EMBL/GenBank/DDBJ whole genome shotgun (WGS) entry which is preliminary data.</text>
</comment>
<dbReference type="EC" id="3.1.6.6" evidence="5"/>
<dbReference type="Pfam" id="PF00884">
    <property type="entry name" value="Sulfatase"/>
    <property type="match status" value="1"/>
</dbReference>
<dbReference type="CDD" id="cd16027">
    <property type="entry name" value="SGSH"/>
    <property type="match status" value="1"/>
</dbReference>
<keyword evidence="3 5" id="KW-0378">Hydrolase</keyword>
<dbReference type="InterPro" id="IPR016024">
    <property type="entry name" value="ARM-type_fold"/>
</dbReference>
<dbReference type="STRING" id="582680.RS86_03499"/>
<dbReference type="GO" id="GO:0005737">
    <property type="term" value="C:cytoplasm"/>
    <property type="evidence" value="ECO:0007669"/>
    <property type="project" value="TreeGrafter"/>
</dbReference>
<proteinExistence type="inferred from homology"/>
<dbReference type="PROSITE" id="PS00523">
    <property type="entry name" value="SULFATASE_1"/>
    <property type="match status" value="1"/>
</dbReference>
<dbReference type="GO" id="GO:0047753">
    <property type="term" value="F:choline-sulfatase activity"/>
    <property type="evidence" value="ECO:0007669"/>
    <property type="project" value="UniProtKB-EC"/>
</dbReference>
<dbReference type="GO" id="GO:0046872">
    <property type="term" value="F:metal ion binding"/>
    <property type="evidence" value="ECO:0007669"/>
    <property type="project" value="UniProtKB-KW"/>
</dbReference>
<sequence>MDSDKRPNVLWIVSEDCPPWFGCYGDRLAVTPAIDALADRGVVFTAASSPAPVCAPSRFGLLTGIAPESHSPADRMRAAAPVPDWMTTYPELFRDAGYYCTNNAKTDYNAAFDPDEIWAESSATAHWRNRPDGAPFVAVFNFDASHESSVFDEESPFMTALAPFLAQMDRKPFPPAVPLDAVEVPPYLPDDPAVRRDFSVYYSAVAAYDAFVADLLAQLAEDGLADDTIILLTSDHGGVMPRSKRFLYEEGVHVPLVIATPERLGSPLGAPGARITSPVSTLAIAPTLLDLAGLDVPARMGAEPLTRALPTHAYSARNRMDERYQLARTVRSGRYRYIRNYTPHRPHLQHQAFAWNAAGYRAWERAHLDGRLDAAQERWWQPAPGAELYDLESDPHEVVNLAGSTAHADIESELRSALRTHILAVHDNGFLAEDSPTQGWDESRAPGAYPLERVLALADRGADRDASAVEDFLAALEDQDPTVRRWGAIGLLALSPDHVVAPAAEGLRRAIEDPDASVATPAAEALARITGDDAAYRTLSGILRDHDSVWSRLEAANALTFLELDRVRPYRDAVETAAGCGHEYLGSAARYLLFQLDGTYTPDSVVFDVRAILSAR</sequence>
<name>A0A0F0LIM3_9MICO</name>
<dbReference type="PANTHER" id="PTHR45953:SF1">
    <property type="entry name" value="IDURONATE 2-SULFATASE"/>
    <property type="match status" value="1"/>
</dbReference>
<evidence type="ECO:0000313" key="6">
    <source>
        <dbReference type="Proteomes" id="UP000033740"/>
    </source>
</evidence>
<dbReference type="SUPFAM" id="SSF48371">
    <property type="entry name" value="ARM repeat"/>
    <property type="match status" value="1"/>
</dbReference>
<gene>
    <name evidence="5" type="primary">betC_1</name>
    <name evidence="5" type="ORF">RS86_03499</name>
</gene>
<dbReference type="Proteomes" id="UP000033740">
    <property type="component" value="Unassembled WGS sequence"/>
</dbReference>
<dbReference type="InterPro" id="IPR011989">
    <property type="entry name" value="ARM-like"/>
</dbReference>
<dbReference type="PATRIC" id="fig|582680.6.peg.3583"/>